<evidence type="ECO:0000256" key="2">
    <source>
        <dbReference type="ARBA" id="ARBA00093774"/>
    </source>
</evidence>
<sequence length="170" mass="17820" precursor="true">MQKVSVKSLALVAVLSAGLTLSACGGDEESTTESSSAAPTSSSEAAPAGPTAADLQAILERAVDPNVPTEQKVNTVVDGEQAPELFESMTRASQDAKAQLEVKEPVLPSALPGIYTASVNLIMPDREPQLISGVEFVDQGGEYKLDRKWACDLVSNVVPDQVPAMCNEAY</sequence>
<dbReference type="AlphaFoldDB" id="A0A5J6Z7G9"/>
<dbReference type="Proteomes" id="UP000326711">
    <property type="component" value="Chromosome"/>
</dbReference>
<evidence type="ECO:0000256" key="1">
    <source>
        <dbReference type="ARBA" id="ARBA00022729"/>
    </source>
</evidence>
<protein>
    <recommendedName>
        <fullName evidence="5">Low molecular weight antigen MTB12-like C-terminal domain-containing protein</fullName>
    </recommendedName>
</protein>
<feature type="region of interest" description="Disordered" evidence="3">
    <location>
        <begin position="23"/>
        <end position="51"/>
    </location>
</feature>
<dbReference type="KEGG" id="cuo:CUROG_03915"/>
<evidence type="ECO:0000256" key="3">
    <source>
        <dbReference type="SAM" id="MobiDB-lite"/>
    </source>
</evidence>
<dbReference type="PROSITE" id="PS51257">
    <property type="entry name" value="PROKAR_LIPOPROTEIN"/>
    <property type="match status" value="1"/>
</dbReference>
<dbReference type="EMBL" id="CP045032">
    <property type="protein sequence ID" value="QFQ02162.1"/>
    <property type="molecule type" value="Genomic_DNA"/>
</dbReference>
<keyword evidence="7" id="KW-1185">Reference proteome</keyword>
<keyword evidence="1 4" id="KW-0732">Signal</keyword>
<accession>A0A5J6Z7G9</accession>
<dbReference type="RefSeq" id="WP_151902558.1">
    <property type="nucleotide sequence ID" value="NZ_CP045032.1"/>
</dbReference>
<gene>
    <name evidence="6" type="ORF">CUROG_03915</name>
</gene>
<feature type="signal peptide" evidence="4">
    <location>
        <begin position="1"/>
        <end position="25"/>
    </location>
</feature>
<evidence type="ECO:0000256" key="4">
    <source>
        <dbReference type="SAM" id="SignalP"/>
    </source>
</evidence>
<dbReference type="OrthoDB" id="4567960at2"/>
<evidence type="ECO:0000313" key="6">
    <source>
        <dbReference type="EMBL" id="QFQ02162.1"/>
    </source>
</evidence>
<name>A0A5J6Z7G9_9CORY</name>
<feature type="chain" id="PRO_5039432747" description="Low molecular weight antigen MTB12-like C-terminal domain-containing protein" evidence="4">
    <location>
        <begin position="26"/>
        <end position="170"/>
    </location>
</feature>
<evidence type="ECO:0000313" key="7">
    <source>
        <dbReference type="Proteomes" id="UP000326711"/>
    </source>
</evidence>
<reference evidence="7" key="1">
    <citation type="submission" date="2019-10" db="EMBL/GenBank/DDBJ databases">
        <title>Complete genome sequence of Corynebacterium urogenitalis DSM 108747, isolated from the genital tract of a cow.</title>
        <authorList>
            <person name="Ruckert C."/>
            <person name="Ballas P."/>
            <person name="Wagener K."/>
            <person name="Drillich M."/>
            <person name="Kaempfer P."/>
            <person name="Busse H.-J."/>
            <person name="Ehling-Schulz M."/>
        </authorList>
    </citation>
    <scope>NUCLEOTIDE SEQUENCE [LARGE SCALE GENOMIC DNA]</scope>
    <source>
        <strain evidence="7">LMM 1652</strain>
    </source>
</reference>
<organism evidence="6 7">
    <name type="scientific">Corynebacterium urogenitale</name>
    <dbReference type="NCBI Taxonomy" id="2487892"/>
    <lineage>
        <taxon>Bacteria</taxon>
        <taxon>Bacillati</taxon>
        <taxon>Actinomycetota</taxon>
        <taxon>Actinomycetes</taxon>
        <taxon>Mycobacteriales</taxon>
        <taxon>Corynebacteriaceae</taxon>
        <taxon>Corynebacterium</taxon>
    </lineage>
</organism>
<dbReference type="InterPro" id="IPR058644">
    <property type="entry name" value="Mtb12-like_C"/>
</dbReference>
<dbReference type="Pfam" id="PF26580">
    <property type="entry name" value="Mtb12_C"/>
    <property type="match status" value="1"/>
</dbReference>
<feature type="compositionally biased region" description="Low complexity" evidence="3">
    <location>
        <begin position="32"/>
        <end position="51"/>
    </location>
</feature>
<proteinExistence type="inferred from homology"/>
<feature type="domain" description="Low molecular weight antigen MTB12-like C-terminal" evidence="5">
    <location>
        <begin position="50"/>
        <end position="158"/>
    </location>
</feature>
<comment type="similarity">
    <text evidence="2">Belongs to the MTB12 family.</text>
</comment>
<evidence type="ECO:0000259" key="5">
    <source>
        <dbReference type="Pfam" id="PF26580"/>
    </source>
</evidence>